<feature type="domain" description="Disease resistance protein winged helix" evidence="3">
    <location>
        <begin position="59"/>
        <end position="128"/>
    </location>
</feature>
<reference evidence="4 5" key="1">
    <citation type="submission" date="2019-09" db="EMBL/GenBank/DDBJ databases">
        <authorList>
            <person name="Ou C."/>
        </authorList>
    </citation>
    <scope>NUCLEOTIDE SEQUENCE [LARGE SCALE GENOMIC DNA]</scope>
    <source>
        <strain evidence="4">S2</strain>
        <tissue evidence="4">Leaf</tissue>
    </source>
</reference>
<name>A0A5N5GVL8_9ROSA</name>
<dbReference type="Proteomes" id="UP000327157">
    <property type="component" value="Chromosome 15"/>
</dbReference>
<dbReference type="Gene3D" id="1.10.10.10">
    <property type="entry name" value="Winged helix-like DNA-binding domain superfamily/Winged helix DNA-binding domain"/>
    <property type="match status" value="1"/>
</dbReference>
<sequence>MSLRRLKILVKKCKGLPLVAKALGSLMHNKRTKREWLGIEQKVFQPLLLSYYYLAPLVKYYKFKRKYLINLWMTQDDLNSKGNKDNGEIGEAFFDKLVARSVFQDLKKDSVSDKIIGCKMHDVVHNFVQSLTKNEYLIIERLRVRLLTLRLKLYEPLLPSKAYYNCKNLHTVTTLNSSIDTINSNFILQLKCLRTINLNGNFIRGIPKKIGKLAHLRHLDLSRSYHLRICELYILYTLRLYKFAKRIRRLKNLKTIHECVVVCGEDEDRAVLQLGDLFHLLIFLLHNNVDRTVW</sequence>
<evidence type="ECO:0000256" key="2">
    <source>
        <dbReference type="ARBA" id="ARBA00022821"/>
    </source>
</evidence>
<evidence type="ECO:0000256" key="1">
    <source>
        <dbReference type="ARBA" id="ARBA00022737"/>
    </source>
</evidence>
<evidence type="ECO:0000313" key="4">
    <source>
        <dbReference type="EMBL" id="KAB2619655.1"/>
    </source>
</evidence>
<reference evidence="5" key="2">
    <citation type="submission" date="2019-10" db="EMBL/GenBank/DDBJ databases">
        <title>A de novo genome assembly of a pear dwarfing rootstock.</title>
        <authorList>
            <person name="Wang F."/>
            <person name="Wang J."/>
            <person name="Li S."/>
            <person name="Zhang Y."/>
            <person name="Fang M."/>
            <person name="Ma L."/>
            <person name="Zhao Y."/>
            <person name="Jiang S."/>
        </authorList>
    </citation>
    <scope>NUCLEOTIDE SEQUENCE [LARGE SCALE GENOMIC DNA]</scope>
</reference>
<dbReference type="PANTHER" id="PTHR23155">
    <property type="entry name" value="DISEASE RESISTANCE PROTEIN RP"/>
    <property type="match status" value="1"/>
</dbReference>
<dbReference type="InterPro" id="IPR042197">
    <property type="entry name" value="Apaf_helical"/>
</dbReference>
<dbReference type="GO" id="GO:0043531">
    <property type="term" value="F:ADP binding"/>
    <property type="evidence" value="ECO:0007669"/>
    <property type="project" value="InterPro"/>
</dbReference>
<dbReference type="InterPro" id="IPR036388">
    <property type="entry name" value="WH-like_DNA-bd_sf"/>
</dbReference>
<dbReference type="Gene3D" id="1.10.8.430">
    <property type="entry name" value="Helical domain of apoptotic protease-activating factors"/>
    <property type="match status" value="1"/>
</dbReference>
<dbReference type="InterPro" id="IPR058922">
    <property type="entry name" value="WHD_DRP"/>
</dbReference>
<evidence type="ECO:0000259" key="3">
    <source>
        <dbReference type="Pfam" id="PF23559"/>
    </source>
</evidence>
<dbReference type="Pfam" id="PF23559">
    <property type="entry name" value="WHD_DRP"/>
    <property type="match status" value="1"/>
</dbReference>
<reference evidence="4 5" key="3">
    <citation type="submission" date="2019-11" db="EMBL/GenBank/DDBJ databases">
        <title>A de novo genome assembly of a pear dwarfing rootstock.</title>
        <authorList>
            <person name="Wang F."/>
            <person name="Wang J."/>
            <person name="Li S."/>
            <person name="Zhang Y."/>
            <person name="Fang M."/>
            <person name="Ma L."/>
            <person name="Zhao Y."/>
            <person name="Jiang S."/>
        </authorList>
    </citation>
    <scope>NUCLEOTIDE SEQUENCE [LARGE SCALE GENOMIC DNA]</scope>
    <source>
        <strain evidence="4">S2</strain>
        <tissue evidence="4">Leaf</tissue>
    </source>
</reference>
<dbReference type="InterPro" id="IPR044974">
    <property type="entry name" value="Disease_R_plants"/>
</dbReference>
<gene>
    <name evidence="4" type="ORF">D8674_015524</name>
</gene>
<dbReference type="EMBL" id="SMOL01000401">
    <property type="protein sequence ID" value="KAB2619655.1"/>
    <property type="molecule type" value="Genomic_DNA"/>
</dbReference>
<keyword evidence="2" id="KW-0611">Plant defense</keyword>
<dbReference type="InterPro" id="IPR032675">
    <property type="entry name" value="LRR_dom_sf"/>
</dbReference>
<evidence type="ECO:0000313" key="5">
    <source>
        <dbReference type="Proteomes" id="UP000327157"/>
    </source>
</evidence>
<accession>A0A5N5GVL8</accession>
<dbReference type="GO" id="GO:0098542">
    <property type="term" value="P:defense response to other organism"/>
    <property type="evidence" value="ECO:0007669"/>
    <property type="project" value="TreeGrafter"/>
</dbReference>
<organism evidence="4 5">
    <name type="scientific">Pyrus ussuriensis x Pyrus communis</name>
    <dbReference type="NCBI Taxonomy" id="2448454"/>
    <lineage>
        <taxon>Eukaryota</taxon>
        <taxon>Viridiplantae</taxon>
        <taxon>Streptophyta</taxon>
        <taxon>Embryophyta</taxon>
        <taxon>Tracheophyta</taxon>
        <taxon>Spermatophyta</taxon>
        <taxon>Magnoliopsida</taxon>
        <taxon>eudicotyledons</taxon>
        <taxon>Gunneridae</taxon>
        <taxon>Pentapetalae</taxon>
        <taxon>rosids</taxon>
        <taxon>fabids</taxon>
        <taxon>Rosales</taxon>
        <taxon>Rosaceae</taxon>
        <taxon>Amygdaloideae</taxon>
        <taxon>Maleae</taxon>
        <taxon>Pyrus</taxon>
    </lineage>
</organism>
<dbReference type="PRINTS" id="PR00364">
    <property type="entry name" value="DISEASERSIST"/>
</dbReference>
<comment type="caution">
    <text evidence="4">The sequence shown here is derived from an EMBL/GenBank/DDBJ whole genome shotgun (WGS) entry which is preliminary data.</text>
</comment>
<dbReference type="AlphaFoldDB" id="A0A5N5GVL8"/>
<dbReference type="SUPFAM" id="SSF52058">
    <property type="entry name" value="L domain-like"/>
    <property type="match status" value="1"/>
</dbReference>
<proteinExistence type="predicted"/>
<protein>
    <submittedName>
        <fullName evidence="4">Disease resistance protein RGA3</fullName>
    </submittedName>
</protein>
<keyword evidence="1" id="KW-0677">Repeat</keyword>
<dbReference type="PANTHER" id="PTHR23155:SF1205">
    <property type="entry name" value="DISEASE RESISTANCE PROTEIN RPM1"/>
    <property type="match status" value="1"/>
</dbReference>
<dbReference type="Gene3D" id="3.80.10.10">
    <property type="entry name" value="Ribonuclease Inhibitor"/>
    <property type="match status" value="1"/>
</dbReference>
<keyword evidence="5" id="KW-1185">Reference proteome</keyword>
<dbReference type="OrthoDB" id="37484at2759"/>